<feature type="transmembrane region" description="Helical" evidence="1">
    <location>
        <begin position="86"/>
        <end position="109"/>
    </location>
</feature>
<keyword evidence="1" id="KW-0472">Membrane</keyword>
<gene>
    <name evidence="2" type="ORF">BUZ01_09820</name>
</gene>
<dbReference type="AlphaFoldDB" id="A0A2T4SUG6"/>
<evidence type="ECO:0000256" key="1">
    <source>
        <dbReference type="SAM" id="Phobius"/>
    </source>
</evidence>
<sequence length="222" mass="25833">MDKENIQRKCIENIRNSYLIGFALVNFIIYGFYLFVYFGAGVKGEIPLYMKCYIGMSILLWLVLYIQEKGILLPNYNEKNYKSRLIIYYSVNLLSGYNIPFLISSAYVFYFSGSRDDAFDYWLIIAGLIIMSAIGLFLFCCGEFEIFNDKNNSIEKFCGIIMVIFSFVGLFYLSMIIPVDSEENKIIWMGMIMLICSHLLIGRSYFYLSIFNMYSKENGVDL</sequence>
<comment type="caution">
    <text evidence="2">The sequence shown here is derived from an EMBL/GenBank/DDBJ whole genome shotgun (WGS) entry which is preliminary data.</text>
</comment>
<feature type="transmembrane region" description="Helical" evidence="1">
    <location>
        <begin position="121"/>
        <end position="142"/>
    </location>
</feature>
<feature type="transmembrane region" description="Helical" evidence="1">
    <location>
        <begin position="46"/>
        <end position="66"/>
    </location>
</feature>
<name>A0A2T4SUG6_STAGA</name>
<dbReference type="RefSeq" id="WP_107590249.1">
    <property type="nucleotide sequence ID" value="NZ_JAIEXT010000003.1"/>
</dbReference>
<organism evidence="2 3">
    <name type="scientific">Staphylococcus gallinarum</name>
    <dbReference type="NCBI Taxonomy" id="1293"/>
    <lineage>
        <taxon>Bacteria</taxon>
        <taxon>Bacillati</taxon>
        <taxon>Bacillota</taxon>
        <taxon>Bacilli</taxon>
        <taxon>Bacillales</taxon>
        <taxon>Staphylococcaceae</taxon>
        <taxon>Staphylococcus</taxon>
    </lineage>
</organism>
<proteinExistence type="predicted"/>
<reference evidence="2 3" key="1">
    <citation type="journal article" date="2016" name="Front. Microbiol.">
        <title>Comprehensive Phylogenetic Analysis of Bovine Non-aureus Staphylococci Species Based on Whole-Genome Sequencing.</title>
        <authorList>
            <person name="Naushad S."/>
            <person name="Barkema H.W."/>
            <person name="Luby C."/>
            <person name="Condas L.A."/>
            <person name="Nobrega D.B."/>
            <person name="Carson D.A."/>
            <person name="De Buck J."/>
        </authorList>
    </citation>
    <scope>NUCLEOTIDE SEQUENCE [LARGE SCALE GENOMIC DNA]</scope>
    <source>
        <strain evidence="2 3">SNUC 1388</strain>
    </source>
</reference>
<feature type="transmembrane region" description="Helical" evidence="1">
    <location>
        <begin position="154"/>
        <end position="174"/>
    </location>
</feature>
<feature type="transmembrane region" description="Helical" evidence="1">
    <location>
        <begin position="18"/>
        <end position="40"/>
    </location>
</feature>
<feature type="transmembrane region" description="Helical" evidence="1">
    <location>
        <begin position="186"/>
        <end position="206"/>
    </location>
</feature>
<dbReference type="Pfam" id="PF16882">
    <property type="entry name" value="DUF5079"/>
    <property type="match status" value="1"/>
</dbReference>
<accession>A0A2T4SUG6</accession>
<evidence type="ECO:0000313" key="3">
    <source>
        <dbReference type="Proteomes" id="UP000283576"/>
    </source>
</evidence>
<evidence type="ECO:0000313" key="2">
    <source>
        <dbReference type="EMBL" id="RIL42067.1"/>
    </source>
</evidence>
<keyword evidence="1" id="KW-0812">Transmembrane</keyword>
<keyword evidence="1" id="KW-1133">Transmembrane helix</keyword>
<protein>
    <submittedName>
        <fullName evidence="2">DUF5079 family protein</fullName>
    </submittedName>
</protein>
<dbReference type="EMBL" id="QXRZ01000006">
    <property type="protein sequence ID" value="RIL42067.1"/>
    <property type="molecule type" value="Genomic_DNA"/>
</dbReference>
<dbReference type="InterPro" id="IPR031690">
    <property type="entry name" value="DUF5079"/>
</dbReference>
<dbReference type="Proteomes" id="UP000283576">
    <property type="component" value="Unassembled WGS sequence"/>
</dbReference>